<dbReference type="PANTHER" id="PTHR43229:SF2">
    <property type="entry name" value="NODULATION PROTEIN J"/>
    <property type="match status" value="1"/>
</dbReference>
<dbReference type="InterPro" id="IPR000412">
    <property type="entry name" value="ABC_2_transport"/>
</dbReference>
<dbReference type="RefSeq" id="WP_111506963.1">
    <property type="nucleotide sequence ID" value="NZ_QKYN01000162.1"/>
</dbReference>
<dbReference type="PIRSF" id="PIRSF006648">
    <property type="entry name" value="DrrB"/>
    <property type="match status" value="1"/>
</dbReference>
<feature type="transmembrane region" description="Helical" evidence="6">
    <location>
        <begin position="80"/>
        <end position="106"/>
    </location>
</feature>
<feature type="transmembrane region" description="Helical" evidence="6">
    <location>
        <begin position="247"/>
        <end position="271"/>
    </location>
</feature>
<evidence type="ECO:0000256" key="2">
    <source>
        <dbReference type="ARBA" id="ARBA00022692"/>
    </source>
</evidence>
<evidence type="ECO:0000256" key="6">
    <source>
        <dbReference type="RuleBase" id="RU361157"/>
    </source>
</evidence>
<comment type="caution">
    <text evidence="8">The sequence shown here is derived from an EMBL/GenBank/DDBJ whole genome shotgun (WGS) entry which is preliminary data.</text>
</comment>
<comment type="subcellular location">
    <subcellularLocation>
        <location evidence="6">Cell membrane</location>
        <topology evidence="6">Multi-pass membrane protein</topology>
    </subcellularLocation>
    <subcellularLocation>
        <location evidence="1">Membrane</location>
        <topology evidence="1">Multi-pass membrane protein</topology>
    </subcellularLocation>
</comment>
<name>A0A2X0K1G3_9ACTN</name>
<keyword evidence="2 6" id="KW-0812">Transmembrane</keyword>
<sequence length="277" mass="29390">MTGYAAAPALATDLAPARDLDQRTSLRATLHHIGALTRRNLMRLKADPESLLDALLMPILFTVLFVYVFGGAVAGNSHNYIQYMIPGMFGQIGLSLAMAVGTGLNVDFTTGVMDRFRTMPIARSSVLVAKLLAESCRAAVSLVILVAFAMCLGLRIHTGPLNVLATLGLALAFGTGVVWVSMLLGMTMKNPQAVQGVGMMVIMPLQFGSSIFAPVHSMPGWLQGFTKVNPLSALADSSRALINGGPVLHSALLVLAWSVGLTVVFAPLAVARFRKRT</sequence>
<evidence type="ECO:0000259" key="7">
    <source>
        <dbReference type="PROSITE" id="PS51012"/>
    </source>
</evidence>
<accession>A0A2X0K1G3</accession>
<organism evidence="8 9">
    <name type="scientific">Streptacidiphilus pinicola</name>
    <dbReference type="NCBI Taxonomy" id="2219663"/>
    <lineage>
        <taxon>Bacteria</taxon>
        <taxon>Bacillati</taxon>
        <taxon>Actinomycetota</taxon>
        <taxon>Actinomycetes</taxon>
        <taxon>Kitasatosporales</taxon>
        <taxon>Streptomycetaceae</taxon>
        <taxon>Streptacidiphilus</taxon>
    </lineage>
</organism>
<reference evidence="8 9" key="1">
    <citation type="submission" date="2018-06" db="EMBL/GenBank/DDBJ databases">
        <title>Streptacidiphilus pinicola sp. nov., isolated from pine grove soil.</title>
        <authorList>
            <person name="Roh S.G."/>
            <person name="Park S."/>
            <person name="Kim M.-K."/>
            <person name="Yun B.-R."/>
            <person name="Park J."/>
            <person name="Kim M.J."/>
            <person name="Kim Y.S."/>
            <person name="Kim S.B."/>
        </authorList>
    </citation>
    <scope>NUCLEOTIDE SEQUENCE [LARGE SCALE GENOMIC DNA]</scope>
    <source>
        <strain evidence="8 9">MMS16-CNU450</strain>
    </source>
</reference>
<dbReference type="InterPro" id="IPR051784">
    <property type="entry name" value="Nod_factor_ABC_transporter"/>
</dbReference>
<evidence type="ECO:0000313" key="8">
    <source>
        <dbReference type="EMBL" id="RAG81379.1"/>
    </source>
</evidence>
<feature type="transmembrane region" description="Helical" evidence="6">
    <location>
        <begin position="51"/>
        <end position="74"/>
    </location>
</feature>
<dbReference type="GO" id="GO:0140359">
    <property type="term" value="F:ABC-type transporter activity"/>
    <property type="evidence" value="ECO:0007669"/>
    <property type="project" value="InterPro"/>
</dbReference>
<keyword evidence="6" id="KW-1003">Cell membrane</keyword>
<dbReference type="OrthoDB" id="3850665at2"/>
<evidence type="ECO:0000256" key="3">
    <source>
        <dbReference type="ARBA" id="ARBA00022989"/>
    </source>
</evidence>
<gene>
    <name evidence="8" type="ORF">DN069_33180</name>
</gene>
<comment type="similarity">
    <text evidence="6">Belongs to the ABC-2 integral membrane protein family.</text>
</comment>
<dbReference type="PROSITE" id="PS51012">
    <property type="entry name" value="ABC_TM2"/>
    <property type="match status" value="1"/>
</dbReference>
<dbReference type="GO" id="GO:0046677">
    <property type="term" value="P:response to antibiotic"/>
    <property type="evidence" value="ECO:0007669"/>
    <property type="project" value="UniProtKB-KW"/>
</dbReference>
<evidence type="ECO:0000256" key="5">
    <source>
        <dbReference type="ARBA" id="ARBA00023251"/>
    </source>
</evidence>
<keyword evidence="5" id="KW-0046">Antibiotic resistance</keyword>
<feature type="transmembrane region" description="Helical" evidence="6">
    <location>
        <begin position="127"/>
        <end position="157"/>
    </location>
</feature>
<dbReference type="AlphaFoldDB" id="A0A2X0K1G3"/>
<evidence type="ECO:0000313" key="9">
    <source>
        <dbReference type="Proteomes" id="UP000248889"/>
    </source>
</evidence>
<dbReference type="Pfam" id="PF01061">
    <property type="entry name" value="ABC2_membrane"/>
    <property type="match status" value="1"/>
</dbReference>
<dbReference type="EMBL" id="QKYN01000162">
    <property type="protein sequence ID" value="RAG81379.1"/>
    <property type="molecule type" value="Genomic_DNA"/>
</dbReference>
<feature type="transmembrane region" description="Helical" evidence="6">
    <location>
        <begin position="196"/>
        <end position="215"/>
    </location>
</feature>
<evidence type="ECO:0000256" key="4">
    <source>
        <dbReference type="ARBA" id="ARBA00023136"/>
    </source>
</evidence>
<keyword evidence="6" id="KW-0813">Transport</keyword>
<keyword evidence="4 6" id="KW-0472">Membrane</keyword>
<dbReference type="PANTHER" id="PTHR43229">
    <property type="entry name" value="NODULATION PROTEIN J"/>
    <property type="match status" value="1"/>
</dbReference>
<dbReference type="InterPro" id="IPR047817">
    <property type="entry name" value="ABC2_TM_bact-type"/>
</dbReference>
<feature type="domain" description="ABC transmembrane type-2" evidence="7">
    <location>
        <begin position="49"/>
        <end position="276"/>
    </location>
</feature>
<dbReference type="Proteomes" id="UP000248889">
    <property type="component" value="Unassembled WGS sequence"/>
</dbReference>
<dbReference type="GO" id="GO:0043190">
    <property type="term" value="C:ATP-binding cassette (ABC) transporter complex"/>
    <property type="evidence" value="ECO:0007669"/>
    <property type="project" value="InterPro"/>
</dbReference>
<evidence type="ECO:0000256" key="1">
    <source>
        <dbReference type="ARBA" id="ARBA00004141"/>
    </source>
</evidence>
<feature type="transmembrane region" description="Helical" evidence="6">
    <location>
        <begin position="163"/>
        <end position="184"/>
    </location>
</feature>
<keyword evidence="9" id="KW-1185">Reference proteome</keyword>
<protein>
    <recommendedName>
        <fullName evidence="6">Transport permease protein</fullName>
    </recommendedName>
</protein>
<dbReference type="InterPro" id="IPR013525">
    <property type="entry name" value="ABC2_TM"/>
</dbReference>
<keyword evidence="3 6" id="KW-1133">Transmembrane helix</keyword>
<proteinExistence type="inferred from homology"/>